<feature type="compositionally biased region" description="Pro residues" evidence="1">
    <location>
        <begin position="705"/>
        <end position="714"/>
    </location>
</feature>
<keyword evidence="3" id="KW-1185">Reference proteome</keyword>
<dbReference type="EMBL" id="JAOQBH010000005">
    <property type="protein sequence ID" value="KAJ4136440.1"/>
    <property type="molecule type" value="Genomic_DNA"/>
</dbReference>
<protein>
    <submittedName>
        <fullName evidence="2">Uncharacterized protein</fullName>
    </submittedName>
</protein>
<evidence type="ECO:0000313" key="3">
    <source>
        <dbReference type="Proteomes" id="UP001152024"/>
    </source>
</evidence>
<feature type="compositionally biased region" description="Polar residues" evidence="1">
    <location>
        <begin position="457"/>
        <end position="466"/>
    </location>
</feature>
<gene>
    <name evidence="2" type="ORF">NW768_004053</name>
</gene>
<evidence type="ECO:0000256" key="1">
    <source>
        <dbReference type="SAM" id="MobiDB-lite"/>
    </source>
</evidence>
<feature type="compositionally biased region" description="Basic and acidic residues" evidence="1">
    <location>
        <begin position="526"/>
        <end position="535"/>
    </location>
</feature>
<feature type="compositionally biased region" description="Polar residues" evidence="1">
    <location>
        <begin position="635"/>
        <end position="646"/>
    </location>
</feature>
<feature type="region of interest" description="Disordered" evidence="1">
    <location>
        <begin position="449"/>
        <end position="501"/>
    </location>
</feature>
<name>A0ABQ8RJI9_FUSEQ</name>
<comment type="caution">
    <text evidence="2">The sequence shown here is derived from an EMBL/GenBank/DDBJ whole genome shotgun (WGS) entry which is preliminary data.</text>
</comment>
<feature type="compositionally biased region" description="Polar residues" evidence="1">
    <location>
        <begin position="8"/>
        <end position="24"/>
    </location>
</feature>
<feature type="region of interest" description="Disordered" evidence="1">
    <location>
        <begin position="514"/>
        <end position="607"/>
    </location>
</feature>
<feature type="compositionally biased region" description="Polar residues" evidence="1">
    <location>
        <begin position="561"/>
        <end position="582"/>
    </location>
</feature>
<feature type="region of interest" description="Disordered" evidence="1">
    <location>
        <begin position="623"/>
        <end position="727"/>
    </location>
</feature>
<accession>A0ABQ8RJI9</accession>
<feature type="compositionally biased region" description="Basic and acidic residues" evidence="1">
    <location>
        <begin position="718"/>
        <end position="727"/>
    </location>
</feature>
<sequence>MDGHDSQEPSSQTVRVDGATQSQRLEIGAGGIKKRGRPRGSKNKPKDTDPQTEGLQLRNRAVSVPQYELDAGDDDAQDDQAVQESGSEYDDYASEARSIDLHKKAFREGVQRMARLINDLGPVTRQNFESQHPLSPSGSGGVTGILNPTSEEDLDRAWECSVEKAAILHYPSRANTFLSLWRLSLRLFGVDPLTLVSLYQNVEFNNRASDPFEHLGEMKQNPLWTIDFCRRLELIMVHPLFSDGNAFRFIPIIIRWAVICRVDDGHGFTDKQHRLLEDFHCGDLRSSNGIGAVVERFLDHQNKRKDHGLIITRQAKLMSRVADLARTVEGDPESNITPVKTRDLSLIIKALDTLENGTITTSCETYHLVFSVCKEPRGYPMGMGELLEAYKISWMNLQRRKTFDQIREETNITMERPVEGSLTANGPGERTIGWDQEGASTMADHAIVSERGRNGRVSETSSNSAQGVIHHRRRSASILEDGEVHESSGPPISSPTGNEYIHGSRKSLIADRQGSEPLVTSDADDEHLHESRRSLIESNRGSANLSQSIPRDLPMNDNKVFLSQGTIQNGSSTGATMSSFGRNTERASVEARGLANPITVKREPDRDLGEDDEFKFLEIDRFISGDDGTGRSSHRTAGTSASSNRASEPAMWPNRTRKRPSRGHREQKSAKRQNTHGTQQSQQSGGRDKNTNRRKNGVGHQGGFQPPPAQPPNGPRAWRLEQRYKGK</sequence>
<feature type="region of interest" description="Disordered" evidence="1">
    <location>
        <begin position="126"/>
        <end position="148"/>
    </location>
</feature>
<feature type="compositionally biased region" description="Polar residues" evidence="1">
    <location>
        <begin position="536"/>
        <end position="549"/>
    </location>
</feature>
<reference evidence="2" key="1">
    <citation type="submission" date="2022-09" db="EMBL/GenBank/DDBJ databases">
        <title>Fusarium specimens isolated from Avocado Roots.</title>
        <authorList>
            <person name="Stajich J."/>
            <person name="Roper C."/>
            <person name="Heimlech-Rivalta G."/>
        </authorList>
    </citation>
    <scope>NUCLEOTIDE SEQUENCE</scope>
    <source>
        <strain evidence="2">CF00095</strain>
    </source>
</reference>
<feature type="compositionally biased region" description="Polar residues" evidence="1">
    <location>
        <begin position="126"/>
        <end position="137"/>
    </location>
</feature>
<proteinExistence type="predicted"/>
<feature type="region of interest" description="Disordered" evidence="1">
    <location>
        <begin position="1"/>
        <end position="92"/>
    </location>
</feature>
<organism evidence="2 3">
    <name type="scientific">Fusarium equiseti</name>
    <name type="common">Fusarium scirpi</name>
    <dbReference type="NCBI Taxonomy" id="61235"/>
    <lineage>
        <taxon>Eukaryota</taxon>
        <taxon>Fungi</taxon>
        <taxon>Dikarya</taxon>
        <taxon>Ascomycota</taxon>
        <taxon>Pezizomycotina</taxon>
        <taxon>Sordariomycetes</taxon>
        <taxon>Hypocreomycetidae</taxon>
        <taxon>Hypocreales</taxon>
        <taxon>Nectriaceae</taxon>
        <taxon>Fusarium</taxon>
        <taxon>Fusarium incarnatum-equiseti species complex</taxon>
    </lineage>
</organism>
<evidence type="ECO:0000313" key="2">
    <source>
        <dbReference type="EMBL" id="KAJ4136440.1"/>
    </source>
</evidence>
<feature type="compositionally biased region" description="Basic residues" evidence="1">
    <location>
        <begin position="32"/>
        <end position="43"/>
    </location>
</feature>
<dbReference type="Proteomes" id="UP001152024">
    <property type="component" value="Unassembled WGS sequence"/>
</dbReference>